<dbReference type="AlphaFoldDB" id="F5YL31"/>
<evidence type="ECO:0000313" key="1">
    <source>
        <dbReference type="EMBL" id="AEF83924.1"/>
    </source>
</evidence>
<dbReference type="KEGG" id="tpi:TREPR_1904"/>
<reference evidence="1 2" key="2">
    <citation type="journal article" date="2011" name="ISME J.">
        <title>RNA-seq reveals cooperative metabolic interactions between two termite-gut spirochete species in co-culture.</title>
        <authorList>
            <person name="Rosenthal A.Z."/>
            <person name="Matson E.G."/>
            <person name="Eldar A."/>
            <person name="Leadbetter J.R."/>
        </authorList>
    </citation>
    <scope>NUCLEOTIDE SEQUENCE [LARGE SCALE GENOMIC DNA]</scope>
    <source>
        <strain evidence="2">ATCC BAA-887 / DSM 12427 / ZAS-2</strain>
    </source>
</reference>
<dbReference type="HOGENOM" id="CLU_1331449_0_0_12"/>
<dbReference type="Proteomes" id="UP000009223">
    <property type="component" value="Chromosome"/>
</dbReference>
<gene>
    <name evidence="1" type="ordered locus">TREPR_1904</name>
</gene>
<dbReference type="RefSeq" id="WP_015708244.1">
    <property type="nucleotide sequence ID" value="NC_015578.1"/>
</dbReference>
<dbReference type="EMBL" id="CP001843">
    <property type="protein sequence ID" value="AEF83924.1"/>
    <property type="molecule type" value="Genomic_DNA"/>
</dbReference>
<protein>
    <submittedName>
        <fullName evidence="1">Uncharacterized protein</fullName>
    </submittedName>
</protein>
<dbReference type="STRING" id="545694.TREPR_1904"/>
<proteinExistence type="predicted"/>
<name>F5YL31_TREPZ</name>
<evidence type="ECO:0000313" key="2">
    <source>
        <dbReference type="Proteomes" id="UP000009223"/>
    </source>
</evidence>
<accession>F5YL31</accession>
<keyword evidence="2" id="KW-1185">Reference proteome</keyword>
<organism evidence="1 2">
    <name type="scientific">Treponema primitia (strain ATCC BAA-887 / DSM 12427 / ZAS-2)</name>
    <dbReference type="NCBI Taxonomy" id="545694"/>
    <lineage>
        <taxon>Bacteria</taxon>
        <taxon>Pseudomonadati</taxon>
        <taxon>Spirochaetota</taxon>
        <taxon>Spirochaetia</taxon>
        <taxon>Spirochaetales</taxon>
        <taxon>Treponemataceae</taxon>
        <taxon>Treponema</taxon>
    </lineage>
</organism>
<sequence>MFNKDSGSKHLDEMVTIHKKESGLSVNIYLDDSLSYKRRKHAKQIIFQTDYADKPITNTFASMNFNGELIGTNSLPNEDITKIRNFVKNNLAAIGSLADMDIGIVEFLKIMIPGGNLATEESKENQLISLPMLMTEQENIAENIKIIETGTCLRKKRTKLPANIFLDDTGNWSQSGQWSHFKIIKFQADNDDMTHTNIRCTSQDNI</sequence>
<reference evidence="2" key="1">
    <citation type="submission" date="2009-12" db="EMBL/GenBank/DDBJ databases">
        <title>Complete sequence of Treponema primitia strain ZAS-2.</title>
        <authorList>
            <person name="Tetu S.G."/>
            <person name="Matson E."/>
            <person name="Ren Q."/>
            <person name="Seshadri R."/>
            <person name="Elbourne L."/>
            <person name="Hassan K.A."/>
            <person name="Durkin A."/>
            <person name="Radune D."/>
            <person name="Mohamoud Y."/>
            <person name="Shay R."/>
            <person name="Jin S."/>
            <person name="Zhang X."/>
            <person name="Lucey K."/>
            <person name="Ballor N.R."/>
            <person name="Ottesen E."/>
            <person name="Rosenthal R."/>
            <person name="Allen A."/>
            <person name="Leadbetter J.R."/>
            <person name="Paulsen I.T."/>
        </authorList>
    </citation>
    <scope>NUCLEOTIDE SEQUENCE [LARGE SCALE GENOMIC DNA]</scope>
    <source>
        <strain evidence="2">ATCC BAA-887 / DSM 12427 / ZAS-2</strain>
    </source>
</reference>